<evidence type="ECO:0000256" key="7">
    <source>
        <dbReference type="ARBA" id="ARBA00022679"/>
    </source>
</evidence>
<evidence type="ECO:0000256" key="6">
    <source>
        <dbReference type="ARBA" id="ARBA00022630"/>
    </source>
</evidence>
<proteinExistence type="inferred from homology"/>
<dbReference type="GO" id="GO:0006164">
    <property type="term" value="P:purine nucleotide biosynthetic process"/>
    <property type="evidence" value="ECO:0007669"/>
    <property type="project" value="TreeGrafter"/>
</dbReference>
<evidence type="ECO:0000256" key="17">
    <source>
        <dbReference type="SAM" id="MobiDB-lite"/>
    </source>
</evidence>
<dbReference type="SUPFAM" id="SSF53271">
    <property type="entry name" value="PRTase-like"/>
    <property type="match status" value="1"/>
</dbReference>
<evidence type="ECO:0000256" key="4">
    <source>
        <dbReference type="ARBA" id="ARBA00006478"/>
    </source>
</evidence>
<keyword evidence="10" id="KW-0547">Nucleotide-binding</keyword>
<evidence type="ECO:0000256" key="2">
    <source>
        <dbReference type="ARBA" id="ARBA00003018"/>
    </source>
</evidence>
<comment type="catalytic activity">
    <reaction evidence="16">
        <text>D-ribose 5-phosphate + ATP = 5-phospho-alpha-D-ribose 1-diphosphate + AMP + H(+)</text>
        <dbReference type="Rhea" id="RHEA:15609"/>
        <dbReference type="ChEBI" id="CHEBI:15378"/>
        <dbReference type="ChEBI" id="CHEBI:30616"/>
        <dbReference type="ChEBI" id="CHEBI:58017"/>
        <dbReference type="ChEBI" id="CHEBI:78346"/>
        <dbReference type="ChEBI" id="CHEBI:456215"/>
        <dbReference type="EC" id="2.7.6.1"/>
    </reaction>
</comment>
<dbReference type="Gene3D" id="3.40.50.2020">
    <property type="match status" value="2"/>
</dbReference>
<accession>A0A6H5HYH5</accession>
<dbReference type="EMBL" id="CADCXV010000313">
    <property type="protein sequence ID" value="CAB0029384.1"/>
    <property type="molecule type" value="Genomic_DNA"/>
</dbReference>
<name>A0A6H5HYH5_9HYME</name>
<dbReference type="GO" id="GO:0003995">
    <property type="term" value="F:acyl-CoA dehydrogenase activity"/>
    <property type="evidence" value="ECO:0007669"/>
    <property type="project" value="InterPro"/>
</dbReference>
<dbReference type="GO" id="GO:0000287">
    <property type="term" value="F:magnesium ion binding"/>
    <property type="evidence" value="ECO:0007669"/>
    <property type="project" value="InterPro"/>
</dbReference>
<comment type="cofactor">
    <cofactor evidence="1">
        <name>FAD</name>
        <dbReference type="ChEBI" id="CHEBI:57692"/>
    </cofactor>
</comment>
<keyword evidence="8" id="KW-0479">Metal-binding</keyword>
<keyword evidence="11" id="KW-0418">Kinase</keyword>
<evidence type="ECO:0000259" key="19">
    <source>
        <dbReference type="Pfam" id="PF13793"/>
    </source>
</evidence>
<evidence type="ECO:0000256" key="11">
    <source>
        <dbReference type="ARBA" id="ARBA00022777"/>
    </source>
</evidence>
<dbReference type="InterPro" id="IPR029099">
    <property type="entry name" value="Pribosyltran_N"/>
</dbReference>
<keyword evidence="13" id="KW-0067">ATP-binding</keyword>
<evidence type="ECO:0000313" key="20">
    <source>
        <dbReference type="EMBL" id="CAB0029384.1"/>
    </source>
</evidence>
<gene>
    <name evidence="20" type="ORF">TBRA_LOCUS1422</name>
</gene>
<dbReference type="InterPro" id="IPR005946">
    <property type="entry name" value="Rib-P_diPkinase"/>
</dbReference>
<dbReference type="InterPro" id="IPR046373">
    <property type="entry name" value="Acyl-CoA_Oxase/DH_mid-dom_sf"/>
</dbReference>
<evidence type="ECO:0000313" key="21">
    <source>
        <dbReference type="Proteomes" id="UP000479190"/>
    </source>
</evidence>
<comment type="pathway">
    <text evidence="3">Metabolic intermediate biosynthesis; 5-phospho-alpha-D-ribose 1-diphosphate biosynthesis; 5-phospho-alpha-D-ribose 1-diphosphate from D-ribose 5-phosphate (route I): step 1/1.</text>
</comment>
<feature type="domain" description="Ribose-phosphate pyrophosphokinase N-terminal" evidence="19">
    <location>
        <begin position="33"/>
        <end position="149"/>
    </location>
</feature>
<evidence type="ECO:0000256" key="14">
    <source>
        <dbReference type="ARBA" id="ARBA00022842"/>
    </source>
</evidence>
<dbReference type="InterPro" id="IPR009100">
    <property type="entry name" value="AcylCoA_DH/oxidase_NM_dom_sf"/>
</dbReference>
<evidence type="ECO:0000256" key="9">
    <source>
        <dbReference type="ARBA" id="ARBA00022727"/>
    </source>
</evidence>
<dbReference type="GO" id="GO:0009156">
    <property type="term" value="P:ribonucleoside monophosphate biosynthetic process"/>
    <property type="evidence" value="ECO:0007669"/>
    <property type="project" value="InterPro"/>
</dbReference>
<keyword evidence="7" id="KW-0808">Transferase</keyword>
<keyword evidence="12" id="KW-0274">FAD</keyword>
<keyword evidence="14" id="KW-0460">Magnesium</keyword>
<dbReference type="AlphaFoldDB" id="A0A6H5HYH5"/>
<dbReference type="Pfam" id="PF02770">
    <property type="entry name" value="Acyl-CoA_dh_M"/>
    <property type="match status" value="1"/>
</dbReference>
<dbReference type="OrthoDB" id="413572at2759"/>
<comment type="similarity">
    <text evidence="4">Belongs to the ribose-phosphate pyrophosphokinase family.</text>
</comment>
<evidence type="ECO:0000256" key="5">
    <source>
        <dbReference type="ARBA" id="ARBA00013247"/>
    </source>
</evidence>
<keyword evidence="9" id="KW-0545">Nucleotide biosynthesis</keyword>
<reference evidence="20 21" key="1">
    <citation type="submission" date="2020-02" db="EMBL/GenBank/DDBJ databases">
        <authorList>
            <person name="Ferguson B K."/>
        </authorList>
    </citation>
    <scope>NUCLEOTIDE SEQUENCE [LARGE SCALE GENOMIC DNA]</scope>
</reference>
<dbReference type="InterPro" id="IPR000842">
    <property type="entry name" value="PRib_PP_synth_CS"/>
</dbReference>
<comment type="function">
    <text evidence="2">Catalyzes the synthesis of phosphoribosylpyrophosphate (PRPP) that is essential for nucleotide synthesis.</text>
</comment>
<dbReference type="FunFam" id="3.40.50.2020:FF:000005">
    <property type="entry name" value="Ribose-phosphate pyrophosphokinase 1"/>
    <property type="match status" value="1"/>
</dbReference>
<dbReference type="EC" id="2.7.6.1" evidence="5"/>
<keyword evidence="21" id="KW-1185">Reference proteome</keyword>
<feature type="domain" description="Acyl-CoA oxidase/dehydrogenase middle" evidence="18">
    <location>
        <begin position="338"/>
        <end position="417"/>
    </location>
</feature>
<dbReference type="PROSITE" id="PS00072">
    <property type="entry name" value="ACYL_COA_DH_1"/>
    <property type="match status" value="1"/>
</dbReference>
<evidence type="ECO:0000259" key="18">
    <source>
        <dbReference type="Pfam" id="PF02770"/>
    </source>
</evidence>
<dbReference type="PANTHER" id="PTHR10210:SF32">
    <property type="entry name" value="RIBOSE-PHOSPHATE PYROPHOSPHOKINASE 2"/>
    <property type="match status" value="1"/>
</dbReference>
<dbReference type="Pfam" id="PF13793">
    <property type="entry name" value="Pribosyltran_N"/>
    <property type="match status" value="1"/>
</dbReference>
<dbReference type="GO" id="GO:0005524">
    <property type="term" value="F:ATP binding"/>
    <property type="evidence" value="ECO:0007669"/>
    <property type="project" value="UniProtKB-KW"/>
</dbReference>
<protein>
    <recommendedName>
        <fullName evidence="5">ribose-phosphate diphosphokinase</fullName>
        <ecNumber evidence="5">2.7.6.1</ecNumber>
    </recommendedName>
</protein>
<dbReference type="InterPro" id="IPR000836">
    <property type="entry name" value="PRTase_dom"/>
</dbReference>
<dbReference type="GO" id="GO:0004749">
    <property type="term" value="F:ribose phosphate diphosphokinase activity"/>
    <property type="evidence" value="ECO:0007669"/>
    <property type="project" value="UniProtKB-EC"/>
</dbReference>
<dbReference type="GO" id="GO:0006015">
    <property type="term" value="P:5-phosphoribose 1-diphosphate biosynthetic process"/>
    <property type="evidence" value="ECO:0007669"/>
    <property type="project" value="UniProtKB-UniPathway"/>
</dbReference>
<evidence type="ECO:0000256" key="10">
    <source>
        <dbReference type="ARBA" id="ARBA00022741"/>
    </source>
</evidence>
<dbReference type="GO" id="GO:0016301">
    <property type="term" value="F:kinase activity"/>
    <property type="evidence" value="ECO:0007669"/>
    <property type="project" value="UniProtKB-KW"/>
</dbReference>
<dbReference type="PROSITE" id="PS00114">
    <property type="entry name" value="PRPP_SYNTHASE"/>
    <property type="match status" value="1"/>
</dbReference>
<dbReference type="SUPFAM" id="SSF56645">
    <property type="entry name" value="Acyl-CoA dehydrogenase NM domain-like"/>
    <property type="match status" value="1"/>
</dbReference>
<dbReference type="PANTHER" id="PTHR10210">
    <property type="entry name" value="RIBOSE-PHOSPHATE DIPHOSPHOKINASE FAMILY MEMBER"/>
    <property type="match status" value="1"/>
</dbReference>
<dbReference type="CDD" id="cd06223">
    <property type="entry name" value="PRTases_typeI"/>
    <property type="match status" value="1"/>
</dbReference>
<evidence type="ECO:0000256" key="3">
    <source>
        <dbReference type="ARBA" id="ARBA00004996"/>
    </source>
</evidence>
<dbReference type="FunFam" id="3.40.50.2020:FF:000031">
    <property type="entry name" value="Probable PRS4-ribose-phosphate pyrophosphokinase 3"/>
    <property type="match status" value="1"/>
</dbReference>
<dbReference type="Gene3D" id="2.40.110.10">
    <property type="entry name" value="Butyryl-CoA Dehydrogenase, subunit A, domain 2"/>
    <property type="match status" value="1"/>
</dbReference>
<organism evidence="20 21">
    <name type="scientific">Trichogramma brassicae</name>
    <dbReference type="NCBI Taxonomy" id="86971"/>
    <lineage>
        <taxon>Eukaryota</taxon>
        <taxon>Metazoa</taxon>
        <taxon>Ecdysozoa</taxon>
        <taxon>Arthropoda</taxon>
        <taxon>Hexapoda</taxon>
        <taxon>Insecta</taxon>
        <taxon>Pterygota</taxon>
        <taxon>Neoptera</taxon>
        <taxon>Endopterygota</taxon>
        <taxon>Hymenoptera</taxon>
        <taxon>Apocrita</taxon>
        <taxon>Proctotrupomorpha</taxon>
        <taxon>Chalcidoidea</taxon>
        <taxon>Trichogrammatidae</taxon>
        <taxon>Trichogramma</taxon>
    </lineage>
</organism>
<dbReference type="GO" id="GO:0005737">
    <property type="term" value="C:cytoplasm"/>
    <property type="evidence" value="ECO:0007669"/>
    <property type="project" value="TreeGrafter"/>
</dbReference>
<keyword evidence="6" id="KW-0285">Flavoprotein</keyword>
<evidence type="ECO:0000256" key="8">
    <source>
        <dbReference type="ARBA" id="ARBA00022723"/>
    </source>
</evidence>
<evidence type="ECO:0000256" key="13">
    <source>
        <dbReference type="ARBA" id="ARBA00022840"/>
    </source>
</evidence>
<evidence type="ECO:0000256" key="1">
    <source>
        <dbReference type="ARBA" id="ARBA00001974"/>
    </source>
</evidence>
<dbReference type="SMART" id="SM01400">
    <property type="entry name" value="Pribosyltran_N"/>
    <property type="match status" value="1"/>
</dbReference>
<dbReference type="Proteomes" id="UP000479190">
    <property type="component" value="Unassembled WGS sequence"/>
</dbReference>
<evidence type="ECO:0000256" key="15">
    <source>
        <dbReference type="ARBA" id="ARBA00026067"/>
    </source>
</evidence>
<dbReference type="InterPro" id="IPR006089">
    <property type="entry name" value="Acyl-CoA_DH_CS"/>
</dbReference>
<dbReference type="GO" id="GO:0002189">
    <property type="term" value="C:ribose phosphate diphosphokinase complex"/>
    <property type="evidence" value="ECO:0007669"/>
    <property type="project" value="TreeGrafter"/>
</dbReference>
<evidence type="ECO:0000256" key="12">
    <source>
        <dbReference type="ARBA" id="ARBA00022827"/>
    </source>
</evidence>
<evidence type="ECO:0000256" key="16">
    <source>
        <dbReference type="ARBA" id="ARBA00049535"/>
    </source>
</evidence>
<dbReference type="UniPathway" id="UPA00087">
    <property type="reaction ID" value="UER00172"/>
</dbReference>
<dbReference type="Pfam" id="PF14572">
    <property type="entry name" value="Pribosyl_synth"/>
    <property type="match status" value="1"/>
</dbReference>
<dbReference type="InterPro" id="IPR029057">
    <property type="entry name" value="PRTase-like"/>
</dbReference>
<dbReference type="NCBIfam" id="NF002320">
    <property type="entry name" value="PRK01259.1"/>
    <property type="match status" value="1"/>
</dbReference>
<dbReference type="NCBIfam" id="TIGR01251">
    <property type="entry name" value="ribP_PPkin"/>
    <property type="match status" value="1"/>
</dbReference>
<comment type="subunit">
    <text evidence="15">Homodimer. The active form is probably a hexamer composed of 3 homodimers.</text>
</comment>
<dbReference type="InterPro" id="IPR006091">
    <property type="entry name" value="Acyl-CoA_Oxase/DH_mid-dom"/>
</dbReference>
<feature type="region of interest" description="Disordered" evidence="17">
    <location>
        <begin position="517"/>
        <end position="536"/>
    </location>
</feature>
<sequence length="565" mass="61447">MPVSQPVRARSLLRANLEKPRSSSSLQSRMPNIKVFSGTSHPDLAQRIVDRLGIDIGKVVTKKFSNLETCVEIGESVRGEDVYIIQSGSGEVNDNLMELLIMINACKIASASRVTAVIPCFPYARQDKKDKSRAPISAKLVANMLSVAGADHIITMDLHASQIQGFFDIPVDNLFAEPAVLKWIKENIAEWRNSTIVSPDAGGAKRVTSIADRLNVDFALIHKERKKANEVASMVLVGDVKDRVAILVDDMADTCGTIVHAADKLVEAGAVKVYAILTHGIFSGPAISRINNACFEAVVVTNTIPQDEHMKECSKIKCIDISMMFAEAVRRTHNGESAYCVTEPGAGSDVNGVKTKAVKKGREWILNGTKMWITNGGVANWYFVLARTNPDPKAPAGKAFTAFIVEREWEGVHPGRKSGIVALYTPYASARFQGQTRCSETTNEFAHRRRDASIDSQSYRAETRALRTTYCIFAKMASLSSCSSSIEAENSKPKCRPLQDSEISEDGMAVAATSSTICEMGPDSSDSSKLSSSEKHDSSDVSLVLEGIAAPANSTTSFSVYYLQY</sequence>